<reference evidence="1" key="1">
    <citation type="submission" date="2024-05" db="EMBL/GenBank/DDBJ databases">
        <title>Isolation and characterization of Sporomusa carbonis sp. nov., a carboxydotrophic hydrogenogen in the genus of Sporomusa isolated from a charcoal burning pile.</title>
        <authorList>
            <person name="Boeer T."/>
            <person name="Rosenbaum F."/>
            <person name="Eysell L."/>
            <person name="Mueller V."/>
            <person name="Daniel R."/>
            <person name="Poehlein A."/>
        </authorList>
    </citation>
    <scope>NUCLEOTIDE SEQUENCE [LARGE SCALE GENOMIC DNA]</scope>
    <source>
        <strain evidence="1">DSM 10669</strain>
    </source>
</reference>
<name>A0ABZ3IL08_9FIRM</name>
<keyword evidence="2" id="KW-1185">Reference proteome</keyword>
<dbReference type="EMBL" id="CP155573">
    <property type="protein sequence ID" value="XFO66285.1"/>
    <property type="molecule type" value="Genomic_DNA"/>
</dbReference>
<organism evidence="1 2">
    <name type="scientific">Sporomusa silvacetica DSM 10669</name>
    <dbReference type="NCBI Taxonomy" id="1123289"/>
    <lineage>
        <taxon>Bacteria</taxon>
        <taxon>Bacillati</taxon>
        <taxon>Bacillota</taxon>
        <taxon>Negativicutes</taxon>
        <taxon>Selenomonadales</taxon>
        <taxon>Sporomusaceae</taxon>
        <taxon>Sporomusa</taxon>
    </lineage>
</organism>
<protein>
    <submittedName>
        <fullName evidence="1">Uncharacterized protein</fullName>
    </submittedName>
</protein>
<dbReference type="RefSeq" id="WP_094607488.1">
    <property type="nucleotide sequence ID" value="NZ_CP155573.1"/>
</dbReference>
<gene>
    <name evidence="1" type="ORF">SPSIL_024350</name>
</gene>
<dbReference type="Proteomes" id="UP000216752">
    <property type="component" value="Chromosome"/>
</dbReference>
<proteinExistence type="predicted"/>
<sequence>MIIESVDNTTHLLELDDGQPVFNERGGLLTKCGLWVEKKNLYNTGDIEITCKKCSLDKI</sequence>
<accession>A0ABZ3IL08</accession>
<evidence type="ECO:0000313" key="1">
    <source>
        <dbReference type="EMBL" id="XFO66285.1"/>
    </source>
</evidence>
<evidence type="ECO:0000313" key="2">
    <source>
        <dbReference type="Proteomes" id="UP000216752"/>
    </source>
</evidence>